<keyword evidence="3" id="KW-0804">Transcription</keyword>
<keyword evidence="2" id="KW-0238">DNA-binding</keyword>
<sequence>MTYGIDDKLEDELHAEVLEKIELFQKEHVVPHLMLAARKMKQFAISHLKTFHIGFEQIAVLHALSLAKELNINQLAKIMQKDRGTASRCVESLCAKKYAIKTKSIKDQRIHVVRLTQSGEQFFIEVCQYFESIAQKPESAMSTCEIKQFHESLEKIINYCKNTQKTSHASCV</sequence>
<dbReference type="KEGG" id="hbl:XJ32_09215"/>
<reference evidence="5 6" key="1">
    <citation type="submission" date="2017-02" db="EMBL/GenBank/DDBJ databases">
        <title>Whole genome sequencing of Helicobacter bilis strain AAQJH.</title>
        <authorList>
            <person name="Conlan S."/>
            <person name="Thomas P.J."/>
            <person name="Mullikin J."/>
            <person name="Palmore T.N."/>
            <person name="Frank K.M."/>
            <person name="Segre J.A."/>
        </authorList>
    </citation>
    <scope>NUCLEOTIDE SEQUENCE [LARGE SCALE GENOMIC DNA]</scope>
    <source>
        <strain evidence="5 6">AAQJH</strain>
    </source>
</reference>
<dbReference type="AlphaFoldDB" id="A0A1Q2LIH3"/>
<dbReference type="GO" id="GO:0003700">
    <property type="term" value="F:DNA-binding transcription factor activity"/>
    <property type="evidence" value="ECO:0007669"/>
    <property type="project" value="InterPro"/>
</dbReference>
<proteinExistence type="predicted"/>
<evidence type="ECO:0000313" key="5">
    <source>
        <dbReference type="EMBL" id="AQQ60238.1"/>
    </source>
</evidence>
<protein>
    <recommendedName>
        <fullName evidence="4">HTH marR-type domain-containing protein</fullName>
    </recommendedName>
</protein>
<dbReference type="SUPFAM" id="SSF46785">
    <property type="entry name" value="Winged helix' DNA-binding domain"/>
    <property type="match status" value="1"/>
</dbReference>
<dbReference type="Pfam" id="PF12802">
    <property type="entry name" value="MarR_2"/>
    <property type="match status" value="1"/>
</dbReference>
<gene>
    <name evidence="5" type="ORF">XJ32_09215</name>
</gene>
<dbReference type="InterPro" id="IPR036390">
    <property type="entry name" value="WH_DNA-bd_sf"/>
</dbReference>
<dbReference type="EMBL" id="CP019645">
    <property type="protein sequence ID" value="AQQ60238.1"/>
    <property type="molecule type" value="Genomic_DNA"/>
</dbReference>
<organism evidence="5 6">
    <name type="scientific">Helicobacter bilis</name>
    <dbReference type="NCBI Taxonomy" id="37372"/>
    <lineage>
        <taxon>Bacteria</taxon>
        <taxon>Pseudomonadati</taxon>
        <taxon>Campylobacterota</taxon>
        <taxon>Epsilonproteobacteria</taxon>
        <taxon>Campylobacterales</taxon>
        <taxon>Helicobacteraceae</taxon>
        <taxon>Helicobacter</taxon>
    </lineage>
</organism>
<evidence type="ECO:0000259" key="4">
    <source>
        <dbReference type="PROSITE" id="PS50995"/>
    </source>
</evidence>
<dbReference type="PANTHER" id="PTHR42756">
    <property type="entry name" value="TRANSCRIPTIONAL REGULATOR, MARR"/>
    <property type="match status" value="1"/>
</dbReference>
<dbReference type="InterPro" id="IPR000835">
    <property type="entry name" value="HTH_MarR-typ"/>
</dbReference>
<evidence type="ECO:0000313" key="6">
    <source>
        <dbReference type="Proteomes" id="UP000188298"/>
    </source>
</evidence>
<name>A0A1Q2LIH3_9HELI</name>
<dbReference type="GO" id="GO:0003677">
    <property type="term" value="F:DNA binding"/>
    <property type="evidence" value="ECO:0007669"/>
    <property type="project" value="UniProtKB-KW"/>
</dbReference>
<evidence type="ECO:0000256" key="3">
    <source>
        <dbReference type="ARBA" id="ARBA00023163"/>
    </source>
</evidence>
<dbReference type="RefSeq" id="WP_077389264.1">
    <property type="nucleotide sequence ID" value="NZ_CP019645.1"/>
</dbReference>
<dbReference type="PANTHER" id="PTHR42756:SF1">
    <property type="entry name" value="TRANSCRIPTIONAL REPRESSOR OF EMRAB OPERON"/>
    <property type="match status" value="1"/>
</dbReference>
<evidence type="ECO:0000256" key="1">
    <source>
        <dbReference type="ARBA" id="ARBA00023015"/>
    </source>
</evidence>
<dbReference type="PROSITE" id="PS50995">
    <property type="entry name" value="HTH_MARR_2"/>
    <property type="match status" value="1"/>
</dbReference>
<dbReference type="Proteomes" id="UP000188298">
    <property type="component" value="Chromosome"/>
</dbReference>
<feature type="domain" description="HTH marR-type" evidence="4">
    <location>
        <begin position="26"/>
        <end position="158"/>
    </location>
</feature>
<accession>A0A1Q2LIH3</accession>
<evidence type="ECO:0000256" key="2">
    <source>
        <dbReference type="ARBA" id="ARBA00023125"/>
    </source>
</evidence>
<dbReference type="Gene3D" id="1.10.10.10">
    <property type="entry name" value="Winged helix-like DNA-binding domain superfamily/Winged helix DNA-binding domain"/>
    <property type="match status" value="1"/>
</dbReference>
<dbReference type="InterPro" id="IPR036388">
    <property type="entry name" value="WH-like_DNA-bd_sf"/>
</dbReference>
<dbReference type="SMART" id="SM00347">
    <property type="entry name" value="HTH_MARR"/>
    <property type="match status" value="1"/>
</dbReference>
<keyword evidence="1" id="KW-0805">Transcription regulation</keyword>